<dbReference type="RefSeq" id="WP_072772118.1">
    <property type="nucleotide sequence ID" value="NZ_FRDN01000005.1"/>
</dbReference>
<dbReference type="Pfam" id="PF13087">
    <property type="entry name" value="AAA_12"/>
    <property type="match status" value="1"/>
</dbReference>
<dbReference type="GO" id="GO:0016787">
    <property type="term" value="F:hydrolase activity"/>
    <property type="evidence" value="ECO:0007669"/>
    <property type="project" value="UniProtKB-KW"/>
</dbReference>
<keyword evidence="4" id="KW-0347">Helicase</keyword>
<dbReference type="GO" id="GO:0005524">
    <property type="term" value="F:ATP binding"/>
    <property type="evidence" value="ECO:0007669"/>
    <property type="project" value="UniProtKB-KW"/>
</dbReference>
<evidence type="ECO:0000313" key="10">
    <source>
        <dbReference type="Proteomes" id="UP000184010"/>
    </source>
</evidence>
<evidence type="ECO:0000313" key="9">
    <source>
        <dbReference type="EMBL" id="SHN66173.1"/>
    </source>
</evidence>
<dbReference type="STRING" id="1121395.SAMN02745215_01627"/>
<dbReference type="InterPro" id="IPR050534">
    <property type="entry name" value="Coronavir_polyprotein_1ab"/>
</dbReference>
<reference evidence="10" key="1">
    <citation type="submission" date="2016-12" db="EMBL/GenBank/DDBJ databases">
        <authorList>
            <person name="Varghese N."/>
            <person name="Submissions S."/>
        </authorList>
    </citation>
    <scope>NUCLEOTIDE SEQUENCE [LARGE SCALE GENOMIC DNA]</scope>
    <source>
        <strain evidence="10">DSM 11544</strain>
    </source>
</reference>
<keyword evidence="3" id="KW-0378">Hydrolase</keyword>
<comment type="similarity">
    <text evidence="1">Belongs to the DNA2/NAM7 helicase family.</text>
</comment>
<keyword evidence="5" id="KW-0067">ATP-binding</keyword>
<dbReference type="Pfam" id="PF13086">
    <property type="entry name" value="AAA_11"/>
    <property type="match status" value="1"/>
</dbReference>
<organism evidence="9 10">
    <name type="scientific">Desulfitobacterium chlororespirans DSM 11544</name>
    <dbReference type="NCBI Taxonomy" id="1121395"/>
    <lineage>
        <taxon>Bacteria</taxon>
        <taxon>Bacillati</taxon>
        <taxon>Bacillota</taxon>
        <taxon>Clostridia</taxon>
        <taxon>Eubacteriales</taxon>
        <taxon>Desulfitobacteriaceae</taxon>
        <taxon>Desulfitobacterium</taxon>
    </lineage>
</organism>
<keyword evidence="10" id="KW-1185">Reference proteome</keyword>
<keyword evidence="6" id="KW-0175">Coiled coil</keyword>
<evidence type="ECO:0000256" key="4">
    <source>
        <dbReference type="ARBA" id="ARBA00022806"/>
    </source>
</evidence>
<evidence type="ECO:0000259" key="7">
    <source>
        <dbReference type="Pfam" id="PF13086"/>
    </source>
</evidence>
<feature type="coiled-coil region" evidence="6">
    <location>
        <begin position="521"/>
        <end position="558"/>
    </location>
</feature>
<evidence type="ECO:0000256" key="2">
    <source>
        <dbReference type="ARBA" id="ARBA00022741"/>
    </source>
</evidence>
<dbReference type="PANTHER" id="PTHR43788">
    <property type="entry name" value="DNA2/NAM7 HELICASE FAMILY MEMBER"/>
    <property type="match status" value="1"/>
</dbReference>
<dbReference type="InterPro" id="IPR041677">
    <property type="entry name" value="DNA2/NAM7_AAA_11"/>
</dbReference>
<name>A0A1M7T608_9FIRM</name>
<proteinExistence type="inferred from homology"/>
<evidence type="ECO:0000256" key="5">
    <source>
        <dbReference type="ARBA" id="ARBA00022840"/>
    </source>
</evidence>
<dbReference type="SUPFAM" id="SSF52540">
    <property type="entry name" value="P-loop containing nucleoside triphosphate hydrolases"/>
    <property type="match status" value="1"/>
</dbReference>
<dbReference type="InterPro" id="IPR027417">
    <property type="entry name" value="P-loop_NTPase"/>
</dbReference>
<evidence type="ECO:0000256" key="6">
    <source>
        <dbReference type="SAM" id="Coils"/>
    </source>
</evidence>
<dbReference type="Gene3D" id="3.40.50.300">
    <property type="entry name" value="P-loop containing nucleotide triphosphate hydrolases"/>
    <property type="match status" value="2"/>
</dbReference>
<dbReference type="InterPro" id="IPR041679">
    <property type="entry name" value="DNA2/NAM7-like_C"/>
</dbReference>
<dbReference type="AlphaFoldDB" id="A0A1M7T608"/>
<dbReference type="PANTHER" id="PTHR43788:SF8">
    <property type="entry name" value="DNA-BINDING PROTEIN SMUBP-2"/>
    <property type="match status" value="1"/>
</dbReference>
<sequence>MDIENNSYKGNQISSLQILDYWYQLEFYNPCWPVKPQDIDLSKNATPWLQPQRNPKIRASYDIYVGKTFSRDLIQWMLKELNLQSKNNHVERDTSKSCLFALKVDETGKYVVGSFALSSFVWAICQLVSAGSFNKKLSLAELDTLQQELDNKLSQAYTGEEAPQISKNSLITLYSSVCTVLKIKDHLHTSALWARKKIQYANQKGEFPPLDPSTELLPSFLLNDILKIQKSPTQKINTYVQAMLEKKDSETQRIQIDTDVEQMQRWLSADSFPLGVWPSPYTPSLMQQLGINLAISNEQNIFSINGPPGTGKTTLVKEIVVSNVIQRAILMSEYDNPEKAFKKDVFKNPPDQYSKTFYKLDKNLSAYGMIVASHGNTAVENISKELPRSIEKDRTGRFSRTGPCAIEDTYFADIATQYMNEPAWGLISARLGKKENLKELKTHLWTGQRGADNNVTLKQYFDEAAKGKRPDWQSARQKFATALQAVYDAQKDIACAQTLLVEENNARTVKMDAQVKVDKASVEHSREKETLEAQKEALTKLEKKLALQRQNIETLQSSLSFWKRILWRLFKNNSVIKEWLKTQQNADETIIQITRQRTLCQTQKDAVDKAGTRLKSAEHDLRLANQRLQDICESIIPYKSLFGKNWADIFFWENITENESSQIACPWTHAEYDKLREELFYQALMLHKAFVLSSNSVKQNLRRLLSMWDGNFIKSDCQAAHGDLLNTLLLVIPVVSTTFSSVQTFLEDIPAEELGFLIIDEAGQATPQSALGAIWRTRKAIVVGDPLQIEPIVTIPKELSKRFADENNIPPDYRIPELSVQSLADQLNPYGGFRDINGESVWLGCPLIVHRRCLYPMFQISNNVAYNGRMFNQTEAPAPEIKFLLEQSAWFDIKGAEKGDSNHTVPQQIRFVANLVRQSLDVYEGLPDLYIITPFTTVDWALKAAIRLIIKNTLPQTDAEDITAWISKHCGTIHTFQGKEANEVLLVLGCDAQSGEGAMRWVGKKPNIINVAVSRARYRLGIIGDYDIWRNISYVQETCKYLELQ</sequence>
<dbReference type="EMBL" id="FRDN01000005">
    <property type="protein sequence ID" value="SHN66173.1"/>
    <property type="molecule type" value="Genomic_DNA"/>
</dbReference>
<dbReference type="Proteomes" id="UP000184010">
    <property type="component" value="Unassembled WGS sequence"/>
</dbReference>
<keyword evidence="2" id="KW-0547">Nucleotide-binding</keyword>
<evidence type="ECO:0000256" key="3">
    <source>
        <dbReference type="ARBA" id="ARBA00022801"/>
    </source>
</evidence>
<protein>
    <submittedName>
        <fullName evidence="9">AAA domain-containing protein</fullName>
    </submittedName>
</protein>
<gene>
    <name evidence="9" type="ORF">SAMN02745215_01627</name>
</gene>
<feature type="domain" description="DNA2/NAM7 helicase helicase" evidence="7">
    <location>
        <begin position="293"/>
        <end position="793"/>
    </location>
</feature>
<feature type="domain" description="DNA2/NAM7 helicase-like C-terminal" evidence="8">
    <location>
        <begin position="857"/>
        <end position="1025"/>
    </location>
</feature>
<evidence type="ECO:0000259" key="8">
    <source>
        <dbReference type="Pfam" id="PF13087"/>
    </source>
</evidence>
<accession>A0A1M7T608</accession>
<dbReference type="GO" id="GO:0043139">
    <property type="term" value="F:5'-3' DNA helicase activity"/>
    <property type="evidence" value="ECO:0007669"/>
    <property type="project" value="TreeGrafter"/>
</dbReference>
<evidence type="ECO:0000256" key="1">
    <source>
        <dbReference type="ARBA" id="ARBA00007913"/>
    </source>
</evidence>